<gene>
    <name evidence="1" type="ORF">NX786_23965</name>
</gene>
<proteinExistence type="predicted"/>
<dbReference type="RefSeq" id="WP_259451422.1">
    <property type="nucleotide sequence ID" value="NZ_CP119520.1"/>
</dbReference>
<keyword evidence="2" id="KW-1185">Reference proteome</keyword>
<accession>A0ABT2C4R9</accession>
<name>A0ABT2C4R9_9BURK</name>
<dbReference type="Proteomes" id="UP001165263">
    <property type="component" value="Unassembled WGS sequence"/>
</dbReference>
<evidence type="ECO:0000313" key="1">
    <source>
        <dbReference type="EMBL" id="MCS0632392.1"/>
    </source>
</evidence>
<comment type="caution">
    <text evidence="1">The sequence shown here is derived from an EMBL/GenBank/DDBJ whole genome shotgun (WGS) entry which is preliminary data.</text>
</comment>
<dbReference type="EMBL" id="JANUHC010000009">
    <property type="protein sequence ID" value="MCS0632392.1"/>
    <property type="molecule type" value="Genomic_DNA"/>
</dbReference>
<protein>
    <submittedName>
        <fullName evidence="1">Uncharacterized protein</fullName>
    </submittedName>
</protein>
<organism evidence="1 2">
    <name type="scientific">Telluria mixta</name>
    <dbReference type="NCBI Taxonomy" id="34071"/>
    <lineage>
        <taxon>Bacteria</taxon>
        <taxon>Pseudomonadati</taxon>
        <taxon>Pseudomonadota</taxon>
        <taxon>Betaproteobacteria</taxon>
        <taxon>Burkholderiales</taxon>
        <taxon>Oxalobacteraceae</taxon>
        <taxon>Telluria group</taxon>
        <taxon>Telluria</taxon>
    </lineage>
</organism>
<evidence type="ECO:0000313" key="2">
    <source>
        <dbReference type="Proteomes" id="UP001165263"/>
    </source>
</evidence>
<sequence>MRRPAHPPDLEVELRRFFTDDEALNRPLPQGWRTPNDFGLPGELNDGMYIFKGNPPEPGETALAELWLLAPERNSGRLYEGYKFIPWPLGKIGEAIVRTVVNPALRSDVDAVDVYKND</sequence>
<reference evidence="1" key="1">
    <citation type="submission" date="2022-08" db="EMBL/GenBank/DDBJ databases">
        <title>Reclassification of Massilia species as members of the genera Telluria, Duganella, Pseudoduganella, Mokoshia gen. nov. and Zemynaea gen. nov. using orthogonal and non-orthogonal genome-based approaches.</title>
        <authorList>
            <person name="Bowman J.P."/>
        </authorList>
    </citation>
    <scope>NUCLEOTIDE SEQUENCE</scope>
    <source>
        <strain evidence="1">LMG 11547</strain>
    </source>
</reference>